<feature type="transmembrane region" description="Helical" evidence="10">
    <location>
        <begin position="114"/>
        <end position="132"/>
    </location>
</feature>
<dbReference type="Proteomes" id="UP001527925">
    <property type="component" value="Unassembled WGS sequence"/>
</dbReference>
<keyword evidence="10" id="KW-0256">Endoplasmic reticulum</keyword>
<evidence type="ECO:0000313" key="12">
    <source>
        <dbReference type="Proteomes" id="UP001527925"/>
    </source>
</evidence>
<keyword evidence="8 10" id="KW-1133">Transmembrane helix</keyword>
<dbReference type="Gene3D" id="1.20.120.1630">
    <property type="match status" value="1"/>
</dbReference>
<dbReference type="InterPro" id="IPR025770">
    <property type="entry name" value="PPMT_MeTrfase"/>
</dbReference>
<comment type="subcellular location">
    <subcellularLocation>
        <location evidence="10">Endoplasmic reticulum membrane</location>
        <topology evidence="10">Multi-pass membrane protein</topology>
    </subcellularLocation>
    <subcellularLocation>
        <location evidence="1">Membrane</location>
        <topology evidence="1">Multi-pass membrane protein</topology>
    </subcellularLocation>
</comment>
<comment type="similarity">
    <text evidence="2 10">Belongs to the class VI-like SAM-binding methyltransferase superfamily. Isoprenylcysteine carboxyl methyltransferase family.</text>
</comment>
<gene>
    <name evidence="11" type="primary">STE14</name>
    <name evidence="11" type="ORF">HK105_203093</name>
</gene>
<dbReference type="EMBL" id="JADGIZ020000011">
    <property type="protein sequence ID" value="KAL2917427.1"/>
    <property type="molecule type" value="Genomic_DNA"/>
</dbReference>
<keyword evidence="4 10" id="KW-0489">Methyltransferase</keyword>
<organism evidence="11 12">
    <name type="scientific">Polyrhizophydium stewartii</name>
    <dbReference type="NCBI Taxonomy" id="2732419"/>
    <lineage>
        <taxon>Eukaryota</taxon>
        <taxon>Fungi</taxon>
        <taxon>Fungi incertae sedis</taxon>
        <taxon>Chytridiomycota</taxon>
        <taxon>Chytridiomycota incertae sedis</taxon>
        <taxon>Chytridiomycetes</taxon>
        <taxon>Rhizophydiales</taxon>
        <taxon>Rhizophydiales incertae sedis</taxon>
        <taxon>Polyrhizophydium</taxon>
    </lineage>
</organism>
<name>A0ABR4ND54_9FUNG</name>
<evidence type="ECO:0000256" key="1">
    <source>
        <dbReference type="ARBA" id="ARBA00004141"/>
    </source>
</evidence>
<feature type="transmembrane region" description="Helical" evidence="10">
    <location>
        <begin position="410"/>
        <end position="438"/>
    </location>
</feature>
<comment type="caution">
    <text evidence="11">The sequence shown here is derived from an EMBL/GenBank/DDBJ whole genome shotgun (WGS) entry which is preliminary data.</text>
</comment>
<dbReference type="Pfam" id="PF04140">
    <property type="entry name" value="ICMT"/>
    <property type="match status" value="1"/>
</dbReference>
<evidence type="ECO:0000313" key="11">
    <source>
        <dbReference type="EMBL" id="KAL2917427.1"/>
    </source>
</evidence>
<keyword evidence="12" id="KW-1185">Reference proteome</keyword>
<evidence type="ECO:0000256" key="8">
    <source>
        <dbReference type="ARBA" id="ARBA00022989"/>
    </source>
</evidence>
<feature type="transmembrane region" description="Helical" evidence="10">
    <location>
        <begin position="261"/>
        <end position="279"/>
    </location>
</feature>
<comment type="catalytic activity">
    <reaction evidence="10">
        <text>[protein]-C-terminal S-[(2E,6E)-farnesyl]-L-cysteine + S-adenosyl-L-methionine = [protein]-C-terminal S-[(2E,6E)-farnesyl]-L-cysteine methyl ester + S-adenosyl-L-homocysteine</text>
        <dbReference type="Rhea" id="RHEA:21672"/>
        <dbReference type="Rhea" id="RHEA-COMP:12125"/>
        <dbReference type="Rhea" id="RHEA-COMP:12126"/>
        <dbReference type="ChEBI" id="CHEBI:57856"/>
        <dbReference type="ChEBI" id="CHEBI:59789"/>
        <dbReference type="ChEBI" id="CHEBI:90510"/>
        <dbReference type="ChEBI" id="CHEBI:90511"/>
        <dbReference type="EC" id="2.1.1.100"/>
    </reaction>
</comment>
<proteinExistence type="inferred from homology"/>
<evidence type="ECO:0000256" key="10">
    <source>
        <dbReference type="RuleBase" id="RU362022"/>
    </source>
</evidence>
<feature type="transmembrane region" description="Helical" evidence="10">
    <location>
        <begin position="285"/>
        <end position="305"/>
    </location>
</feature>
<dbReference type="PANTHER" id="PTHR12714:SF9">
    <property type="entry name" value="PROTEIN-S-ISOPRENYLCYSTEINE O-METHYLTRANSFERASE"/>
    <property type="match status" value="1"/>
</dbReference>
<dbReference type="InterPro" id="IPR007269">
    <property type="entry name" value="ICMT_MeTrfase"/>
</dbReference>
<evidence type="ECO:0000256" key="5">
    <source>
        <dbReference type="ARBA" id="ARBA00022679"/>
    </source>
</evidence>
<accession>A0ABR4ND54</accession>
<dbReference type="PANTHER" id="PTHR12714">
    <property type="entry name" value="PROTEIN-S ISOPRENYLCYSTEINE O-METHYLTRANSFERASE"/>
    <property type="match status" value="1"/>
</dbReference>
<evidence type="ECO:0000256" key="3">
    <source>
        <dbReference type="ARBA" id="ARBA00012151"/>
    </source>
</evidence>
<keyword evidence="9 10" id="KW-0472">Membrane</keyword>
<feature type="transmembrane region" description="Helical" evidence="10">
    <location>
        <begin position="46"/>
        <end position="67"/>
    </location>
</feature>
<sequence>MGDKLDGSSRLSGPHADLLRQRASEADIPPAPAGLLGMPLLDGRHTPQNICVAAFALGALAGGLVTSASLSTSFRASELVLGAAAVLAAMEYIAAAITAESRGLASFIPPSGTAWALLLFCSTIESALWQVLFGQALWPLSLAVARLGAAALVLAQLFRTLALVGPLTDYPAVRPIVEASKRVWPYWANARASSMVLWLVAAHLTQRSFISLALTVGMHDVFKPPGPDAFVWPEVSRRTRVGRRGFLGLQLFDGRHSQQNIAAYGFCLGFAAGLGVVFGTTGFSASLLGIYLMFLCAFHTLEYLTTVMYKPDASLRSFLLNHSPEYHMAIAGGLAEFFVEWFFFPAMKHFTWITYVGLVVVIVSQYLRSAAMITAGSNFSHIIADYKEDGHELVTTGIYGVFRHPSYTGFFYWTLALQVVLANPLCFCAFAVVLFRFFSERIEYEEETLQQFFGDKYRVYKMTSHTFIPGIP</sequence>
<evidence type="ECO:0000256" key="9">
    <source>
        <dbReference type="ARBA" id="ARBA00023136"/>
    </source>
</evidence>
<keyword evidence="6 10" id="KW-0949">S-adenosyl-L-methionine</keyword>
<feature type="transmembrane region" description="Helical" evidence="10">
    <location>
        <begin position="350"/>
        <end position="367"/>
    </location>
</feature>
<feature type="transmembrane region" description="Helical" evidence="10">
    <location>
        <begin position="144"/>
        <end position="164"/>
    </location>
</feature>
<keyword evidence="7 10" id="KW-0812">Transmembrane</keyword>
<dbReference type="PROSITE" id="PS51564">
    <property type="entry name" value="SAM_ICMT"/>
    <property type="match status" value="1"/>
</dbReference>
<dbReference type="GO" id="GO:0004671">
    <property type="term" value="F:protein C-terminal S-isoprenylcysteine carboxyl O-methyltransferase activity"/>
    <property type="evidence" value="ECO:0007669"/>
    <property type="project" value="UniProtKB-EC"/>
</dbReference>
<evidence type="ECO:0000256" key="2">
    <source>
        <dbReference type="ARBA" id="ARBA00009140"/>
    </source>
</evidence>
<keyword evidence="5 11" id="KW-0808">Transferase</keyword>
<evidence type="ECO:0000256" key="7">
    <source>
        <dbReference type="ARBA" id="ARBA00022692"/>
    </source>
</evidence>
<evidence type="ECO:0000256" key="6">
    <source>
        <dbReference type="ARBA" id="ARBA00022691"/>
    </source>
</evidence>
<feature type="transmembrane region" description="Helical" evidence="10">
    <location>
        <begin position="326"/>
        <end position="344"/>
    </location>
</feature>
<dbReference type="EC" id="2.1.1.100" evidence="3 10"/>
<dbReference type="GO" id="GO:0032259">
    <property type="term" value="P:methylation"/>
    <property type="evidence" value="ECO:0007669"/>
    <property type="project" value="UniProtKB-KW"/>
</dbReference>
<evidence type="ECO:0000256" key="4">
    <source>
        <dbReference type="ARBA" id="ARBA00022603"/>
    </source>
</evidence>
<reference evidence="11 12" key="1">
    <citation type="submission" date="2023-09" db="EMBL/GenBank/DDBJ databases">
        <title>Pangenome analysis of Batrachochytrium dendrobatidis and related Chytrids.</title>
        <authorList>
            <person name="Yacoub M.N."/>
            <person name="Stajich J.E."/>
            <person name="James T.Y."/>
        </authorList>
    </citation>
    <scope>NUCLEOTIDE SEQUENCE [LARGE SCALE GENOMIC DNA]</scope>
    <source>
        <strain evidence="11 12">JEL0888</strain>
    </source>
</reference>
<protein>
    <recommendedName>
        <fullName evidence="3 10">Protein-S-isoprenylcysteine O-methyltransferase</fullName>
        <ecNumber evidence="3 10">2.1.1.100</ecNumber>
    </recommendedName>
</protein>
<feature type="transmembrane region" description="Helical" evidence="10">
    <location>
        <begin position="79"/>
        <end position="99"/>
    </location>
</feature>